<dbReference type="GeneID" id="76205011"/>
<dbReference type="AlphaFoldDB" id="A0A0D6NMM3"/>
<dbReference type="STRING" id="1231341.Abor_031_036"/>
<protein>
    <submittedName>
        <fullName evidence="1">Uncharacterized protein</fullName>
    </submittedName>
</protein>
<sequence>MIDPIFKAVNQIYATHLVDDLRALSDCMKAIRAEGAKTDNEALELIGILENLERHAKYARELLRTELAQQMQADGVTGMQSQNWKASLTDAARTAIITDETALKAAMPGLWEPQPDKLNKTELNKLARKGDVPGVTLSNGGAPVLRVSARKGE</sequence>
<keyword evidence="2" id="KW-1185">Reference proteome</keyword>
<proteinExistence type="predicted"/>
<dbReference type="EMBL" id="BAMX01000031">
    <property type="protein sequence ID" value="GAN66870.1"/>
    <property type="molecule type" value="Genomic_DNA"/>
</dbReference>
<gene>
    <name evidence="1" type="ORF">Abor_031_036</name>
</gene>
<organism evidence="1 2">
    <name type="scientific">Acetobacter orientalis</name>
    <dbReference type="NCBI Taxonomy" id="146474"/>
    <lineage>
        <taxon>Bacteria</taxon>
        <taxon>Pseudomonadati</taxon>
        <taxon>Pseudomonadota</taxon>
        <taxon>Alphaproteobacteria</taxon>
        <taxon>Acetobacterales</taxon>
        <taxon>Acetobacteraceae</taxon>
        <taxon>Acetobacter</taxon>
    </lineage>
</organism>
<evidence type="ECO:0000313" key="2">
    <source>
        <dbReference type="Proteomes" id="UP000032670"/>
    </source>
</evidence>
<accession>A0A6N3STP6</accession>
<dbReference type="RefSeq" id="WP_048841914.1">
    <property type="nucleotide sequence ID" value="NZ_BAMX01000031.1"/>
</dbReference>
<evidence type="ECO:0000313" key="1">
    <source>
        <dbReference type="EMBL" id="GAN66870.1"/>
    </source>
</evidence>
<comment type="caution">
    <text evidence="1">The sequence shown here is derived from an EMBL/GenBank/DDBJ whole genome shotgun (WGS) entry which is preliminary data.</text>
</comment>
<reference evidence="1 2" key="1">
    <citation type="submission" date="2012-11" db="EMBL/GenBank/DDBJ databases">
        <title>Whole genome sequence of Acetobacter orientalis 21F-2.</title>
        <authorList>
            <person name="Azuma Y."/>
            <person name="Higashiura N."/>
            <person name="Hirakawa H."/>
            <person name="Matsushita K."/>
        </authorList>
    </citation>
    <scope>NUCLEOTIDE SEQUENCE [LARGE SCALE GENOMIC DNA]</scope>
    <source>
        <strain evidence="1 2">21F-2</strain>
    </source>
</reference>
<dbReference type="Proteomes" id="UP000032670">
    <property type="component" value="Unassembled WGS sequence"/>
</dbReference>
<name>A0A0D6NMM3_9PROT</name>
<accession>A0A0D6NMM3</accession>